<keyword evidence="2" id="KW-1185">Reference proteome</keyword>
<organism evidence="1 2">
    <name type="scientific">Aromatoleum aromaticum (strain DSM 19018 / LMG 30748 / EbN1)</name>
    <name type="common">Azoarcus sp. (strain EbN1)</name>
    <dbReference type="NCBI Taxonomy" id="76114"/>
    <lineage>
        <taxon>Bacteria</taxon>
        <taxon>Pseudomonadati</taxon>
        <taxon>Pseudomonadota</taxon>
        <taxon>Betaproteobacteria</taxon>
        <taxon>Rhodocyclales</taxon>
        <taxon>Rhodocyclaceae</taxon>
        <taxon>Aromatoleum</taxon>
    </lineage>
</organism>
<dbReference type="KEGG" id="eba:p1B339"/>
<dbReference type="HOGENOM" id="CLU_3264949_0_0_4"/>
<dbReference type="AlphaFoldDB" id="Q5NWR2"/>
<geneLocation type="plasmid" evidence="2">
    <name>pAzo1</name>
</geneLocation>
<dbReference type="EMBL" id="CR555307">
    <property type="protein sequence ID" value="CAI10502.1"/>
    <property type="molecule type" value="Genomic_DNA"/>
</dbReference>
<reference evidence="1 2" key="1">
    <citation type="journal article" date="2005" name="Arch. Microbiol.">
        <title>The genome sequence of an anaerobic aromatic-degrading denitrifying bacterium, strain EbN1.</title>
        <authorList>
            <person name="Rabus R."/>
            <person name="Kube M."/>
            <person name="Heider J."/>
            <person name="Beck A."/>
            <person name="Heitmann K."/>
            <person name="Widdel F."/>
            <person name="Reinhardt R."/>
        </authorList>
    </citation>
    <scope>NUCLEOTIDE SEQUENCE [LARGE SCALE GENOMIC DNA]</scope>
    <source>
        <strain evidence="1 2">EbN1</strain>
        <plasmid evidence="2">Plasmid pAzo1</plasmid>
    </source>
</reference>
<proteinExistence type="predicted"/>
<evidence type="ECO:0000313" key="2">
    <source>
        <dbReference type="Proteomes" id="UP000006552"/>
    </source>
</evidence>
<protein>
    <submittedName>
        <fullName evidence="1">Uncharacterized protein</fullName>
    </submittedName>
</protein>
<gene>
    <name evidence="1" type="ORF">p1B339</name>
</gene>
<evidence type="ECO:0000313" key="1">
    <source>
        <dbReference type="EMBL" id="CAI10502.1"/>
    </source>
</evidence>
<name>Q5NWR2_AROAE</name>
<dbReference type="Proteomes" id="UP000006552">
    <property type="component" value="Plasmid 1"/>
</dbReference>
<accession>Q5NWR2</accession>
<sequence length="41" mass="4557">MKKAEQGCRVMRTDGRRLLTLSGSLFPVEVVFTAGLTTFCH</sequence>
<keyword evidence="1" id="KW-0614">Plasmid</keyword>